<comment type="caution">
    <text evidence="21">The sequence shown here is derived from an EMBL/GenBank/DDBJ whole genome shotgun (WGS) entry which is preliminary data.</text>
</comment>
<dbReference type="OrthoDB" id="2017114at2759"/>
<evidence type="ECO:0000256" key="18">
    <source>
        <dbReference type="PROSITE-ProRule" id="PRU10141"/>
    </source>
</evidence>
<dbReference type="GO" id="GO:0004674">
    <property type="term" value="F:protein serine/threonine kinase activity"/>
    <property type="evidence" value="ECO:0007669"/>
    <property type="project" value="UniProtKB-KW"/>
</dbReference>
<dbReference type="PROSITE" id="PS00108">
    <property type="entry name" value="PROTEIN_KINASE_ST"/>
    <property type="match status" value="1"/>
</dbReference>
<dbReference type="InterPro" id="IPR017441">
    <property type="entry name" value="Protein_kinase_ATP_BS"/>
</dbReference>
<evidence type="ECO:0000256" key="9">
    <source>
        <dbReference type="ARBA" id="ARBA00022737"/>
    </source>
</evidence>
<dbReference type="Pfam" id="PF12819">
    <property type="entry name" value="Malectin_like"/>
    <property type="match status" value="1"/>
</dbReference>
<evidence type="ECO:0000256" key="4">
    <source>
        <dbReference type="ARBA" id="ARBA00022553"/>
    </source>
</evidence>
<keyword evidence="8" id="KW-0732">Signal</keyword>
<feature type="transmembrane region" description="Helical" evidence="19">
    <location>
        <begin position="500"/>
        <end position="519"/>
    </location>
</feature>
<dbReference type="InterPro" id="IPR001245">
    <property type="entry name" value="Ser-Thr/Tyr_kinase_cat_dom"/>
</dbReference>
<organism evidence="21 22">
    <name type="scientific">Trema orientale</name>
    <name type="common">Charcoal tree</name>
    <name type="synonym">Celtis orientalis</name>
    <dbReference type="NCBI Taxonomy" id="63057"/>
    <lineage>
        <taxon>Eukaryota</taxon>
        <taxon>Viridiplantae</taxon>
        <taxon>Streptophyta</taxon>
        <taxon>Embryophyta</taxon>
        <taxon>Tracheophyta</taxon>
        <taxon>Spermatophyta</taxon>
        <taxon>Magnoliopsida</taxon>
        <taxon>eudicotyledons</taxon>
        <taxon>Gunneridae</taxon>
        <taxon>Pentapetalae</taxon>
        <taxon>rosids</taxon>
        <taxon>fabids</taxon>
        <taxon>Rosales</taxon>
        <taxon>Cannabaceae</taxon>
        <taxon>Trema</taxon>
    </lineage>
</organism>
<evidence type="ECO:0000256" key="19">
    <source>
        <dbReference type="SAM" id="Phobius"/>
    </source>
</evidence>
<sequence>MVSIGNFATIDTNYTLNFLGFISLDCGISADSSYTDQTTGISYISDSTFIDTGVSKSVSPEYKTTKVEQQYWTLRSFPDGVKNCYTLRPKQGKGNKNLIRARFLYANDDQNGTVPRFDLYIGANKWDTVKLINESMTNTMELIHIPSSNYIFVCLVNTGYGTPFISALETRPLENSTYRTPYASLALHDRLDIGSQTNKSIRYKDDVYDRIWRPFNFVSYKITSTSLTVDANGHTPFYPPSSVMQTGVTTVNSSGPLEFYWLPDDPTSKLNVYMYFAEVERLQPNQTREFNISHNDAHWDGPIFPSYLYTTVAYSQYPVSGDKIDYTIYPTENSTLPPILNGLEVYIAVEMTQSPTDEQDVNALMNIKSKYGLKRNWQGDPCAPKDYLWEGFNCKYGGSDPLIRITSLDLSSSGLTGQMDSSFSSLTMIETLNLSNNKLTGPVPSFLSQLLFLQVLDLRENNLTGPVPADLIKRSNSGSLSLRFPPHFSSQSSLTLIQKISAGAALVLLVALTVLILSLRKRKKVEKANNAKSLKKIGSLEGKNHQFSYSEILTITNNLERVLGNGGFGTVYHGYLNDTQVAVKMLSPTSAQGNKEFQAETKLLVRVHHRNLTSLIGYRNEGEHVGLIYEYMANGNLETHLSEKSSYVLTWEERLRIAIDAAQGLEYLHNGCKPPIIHRDIKPSNFLLNERFQAKLADFGLARIFLSEDGTHVSTDVVGTPGYLDPEYYMSNWLNEKSDVYSFGVVLLEIITSRKALVKSYDRSHIVRCVSFMLKLREIKDIVDPRLGGDFNSNSAWKALEIAMCCTSPTSAKRPTMTRVVMELKECLVLELARRRDGYDLESKDSIELIFMNVNSEVTSPFAT</sequence>
<protein>
    <recommendedName>
        <fullName evidence="2">non-specific serine/threonine protein kinase</fullName>
        <ecNumber evidence="2">2.7.11.1</ecNumber>
    </recommendedName>
</protein>
<feature type="domain" description="Protein kinase" evidence="20">
    <location>
        <begin position="557"/>
        <end position="828"/>
    </location>
</feature>
<keyword evidence="13 19" id="KW-1133">Transmembrane helix</keyword>
<keyword evidence="22" id="KW-1185">Reference proteome</keyword>
<dbReference type="InterPro" id="IPR011009">
    <property type="entry name" value="Kinase-like_dom_sf"/>
</dbReference>
<dbReference type="Gene3D" id="3.30.200.20">
    <property type="entry name" value="Phosphorylase Kinase, domain 1"/>
    <property type="match status" value="1"/>
</dbReference>
<keyword evidence="7 19" id="KW-0812">Transmembrane</keyword>
<dbReference type="Gene3D" id="1.10.510.10">
    <property type="entry name" value="Transferase(Phosphotransferase) domain 1"/>
    <property type="match status" value="1"/>
</dbReference>
<dbReference type="FunFam" id="1.10.510.10:FF:000146">
    <property type="entry name" value="LRR receptor-like serine/threonine-protein kinase IOS1"/>
    <property type="match status" value="1"/>
</dbReference>
<dbReference type="STRING" id="63057.A0A2P5ER67"/>
<keyword evidence="3" id="KW-0723">Serine/threonine-protein kinase</keyword>
<dbReference type="Pfam" id="PF13855">
    <property type="entry name" value="LRR_8"/>
    <property type="match status" value="1"/>
</dbReference>
<evidence type="ECO:0000256" key="2">
    <source>
        <dbReference type="ARBA" id="ARBA00012513"/>
    </source>
</evidence>
<dbReference type="PANTHER" id="PTHR45631">
    <property type="entry name" value="OS07G0107800 PROTEIN-RELATED"/>
    <property type="match status" value="1"/>
</dbReference>
<keyword evidence="12 18" id="KW-0067">ATP-binding</keyword>
<dbReference type="FunCoup" id="A0A2P5ER67">
    <property type="interactions" value="496"/>
</dbReference>
<evidence type="ECO:0000256" key="13">
    <source>
        <dbReference type="ARBA" id="ARBA00022989"/>
    </source>
</evidence>
<evidence type="ECO:0000256" key="16">
    <source>
        <dbReference type="ARBA" id="ARBA00047899"/>
    </source>
</evidence>
<dbReference type="AlphaFoldDB" id="A0A2P5ER67"/>
<comment type="catalytic activity">
    <reaction evidence="17">
        <text>L-seryl-[protein] + ATP = O-phospho-L-seryl-[protein] + ADP + H(+)</text>
        <dbReference type="Rhea" id="RHEA:17989"/>
        <dbReference type="Rhea" id="RHEA-COMP:9863"/>
        <dbReference type="Rhea" id="RHEA-COMP:11604"/>
        <dbReference type="ChEBI" id="CHEBI:15378"/>
        <dbReference type="ChEBI" id="CHEBI:29999"/>
        <dbReference type="ChEBI" id="CHEBI:30616"/>
        <dbReference type="ChEBI" id="CHEBI:83421"/>
        <dbReference type="ChEBI" id="CHEBI:456216"/>
        <dbReference type="EC" id="2.7.11.1"/>
    </reaction>
</comment>
<name>A0A2P5ER67_TREOI</name>
<dbReference type="GO" id="GO:0005524">
    <property type="term" value="F:ATP binding"/>
    <property type="evidence" value="ECO:0007669"/>
    <property type="project" value="UniProtKB-UniRule"/>
</dbReference>
<dbReference type="CDD" id="cd14066">
    <property type="entry name" value="STKc_IRAK"/>
    <property type="match status" value="1"/>
</dbReference>
<dbReference type="Pfam" id="PF07714">
    <property type="entry name" value="PK_Tyr_Ser-Thr"/>
    <property type="match status" value="1"/>
</dbReference>
<comment type="catalytic activity">
    <reaction evidence="16">
        <text>L-threonyl-[protein] + ATP = O-phospho-L-threonyl-[protein] + ADP + H(+)</text>
        <dbReference type="Rhea" id="RHEA:46608"/>
        <dbReference type="Rhea" id="RHEA-COMP:11060"/>
        <dbReference type="Rhea" id="RHEA-COMP:11605"/>
        <dbReference type="ChEBI" id="CHEBI:15378"/>
        <dbReference type="ChEBI" id="CHEBI:30013"/>
        <dbReference type="ChEBI" id="CHEBI:30616"/>
        <dbReference type="ChEBI" id="CHEBI:61977"/>
        <dbReference type="ChEBI" id="CHEBI:456216"/>
        <dbReference type="EC" id="2.7.11.1"/>
    </reaction>
</comment>
<evidence type="ECO:0000259" key="20">
    <source>
        <dbReference type="PROSITE" id="PS50011"/>
    </source>
</evidence>
<evidence type="ECO:0000256" key="14">
    <source>
        <dbReference type="ARBA" id="ARBA00023136"/>
    </source>
</evidence>
<evidence type="ECO:0000256" key="12">
    <source>
        <dbReference type="ARBA" id="ARBA00022840"/>
    </source>
</evidence>
<gene>
    <name evidence="21" type="ORF">TorRG33x02_162350</name>
</gene>
<dbReference type="PROSITE" id="PS50011">
    <property type="entry name" value="PROTEIN_KINASE_DOM"/>
    <property type="match status" value="1"/>
</dbReference>
<evidence type="ECO:0000256" key="10">
    <source>
        <dbReference type="ARBA" id="ARBA00022741"/>
    </source>
</evidence>
<keyword evidence="4" id="KW-0597">Phosphoprotein</keyword>
<evidence type="ECO:0000256" key="11">
    <source>
        <dbReference type="ARBA" id="ARBA00022777"/>
    </source>
</evidence>
<dbReference type="GO" id="GO:0016020">
    <property type="term" value="C:membrane"/>
    <property type="evidence" value="ECO:0007669"/>
    <property type="project" value="UniProtKB-SubCell"/>
</dbReference>
<dbReference type="SUPFAM" id="SSF52058">
    <property type="entry name" value="L domain-like"/>
    <property type="match status" value="1"/>
</dbReference>
<dbReference type="FunFam" id="3.80.10.10:FF:000129">
    <property type="entry name" value="Leucine-rich repeat receptor-like kinase"/>
    <property type="match status" value="1"/>
</dbReference>
<keyword evidence="6" id="KW-0808">Transferase</keyword>
<keyword evidence="10 18" id="KW-0547">Nucleotide-binding</keyword>
<keyword evidence="14 19" id="KW-0472">Membrane</keyword>
<dbReference type="InterPro" id="IPR024788">
    <property type="entry name" value="Malectin-like_Carb-bd_dom"/>
</dbReference>
<dbReference type="EC" id="2.7.11.1" evidence="2"/>
<comment type="subcellular location">
    <subcellularLocation>
        <location evidence="1">Membrane</location>
        <topology evidence="1">Single-pass membrane protein</topology>
    </subcellularLocation>
</comment>
<evidence type="ECO:0000256" key="15">
    <source>
        <dbReference type="ARBA" id="ARBA00023170"/>
    </source>
</evidence>
<dbReference type="EMBL" id="JXTC01000110">
    <property type="protein sequence ID" value="PON88033.1"/>
    <property type="molecule type" value="Genomic_DNA"/>
</dbReference>
<evidence type="ECO:0000313" key="21">
    <source>
        <dbReference type="EMBL" id="PON88033.1"/>
    </source>
</evidence>
<keyword evidence="9" id="KW-0677">Repeat</keyword>
<evidence type="ECO:0000313" key="22">
    <source>
        <dbReference type="Proteomes" id="UP000237000"/>
    </source>
</evidence>
<keyword evidence="11 21" id="KW-0418">Kinase</keyword>
<dbReference type="PROSITE" id="PS00107">
    <property type="entry name" value="PROTEIN_KINASE_ATP"/>
    <property type="match status" value="1"/>
</dbReference>
<dbReference type="FunFam" id="3.30.200.20:FF:000394">
    <property type="entry name" value="Leucine-rich repeat receptor-like protein kinase"/>
    <property type="match status" value="1"/>
</dbReference>
<keyword evidence="15" id="KW-0675">Receptor</keyword>
<proteinExistence type="predicted"/>
<dbReference type="InterPro" id="IPR001611">
    <property type="entry name" value="Leu-rich_rpt"/>
</dbReference>
<evidence type="ECO:0000256" key="7">
    <source>
        <dbReference type="ARBA" id="ARBA00022692"/>
    </source>
</evidence>
<dbReference type="Gene3D" id="3.80.10.10">
    <property type="entry name" value="Ribonuclease Inhibitor"/>
    <property type="match status" value="1"/>
</dbReference>
<dbReference type="InterPro" id="IPR032675">
    <property type="entry name" value="LRR_dom_sf"/>
</dbReference>
<keyword evidence="5" id="KW-0433">Leucine-rich repeat</keyword>
<dbReference type="SUPFAM" id="SSF56112">
    <property type="entry name" value="Protein kinase-like (PK-like)"/>
    <property type="match status" value="1"/>
</dbReference>
<evidence type="ECO:0000256" key="8">
    <source>
        <dbReference type="ARBA" id="ARBA00022729"/>
    </source>
</evidence>
<reference evidence="22" key="1">
    <citation type="submission" date="2016-06" db="EMBL/GenBank/DDBJ databases">
        <title>Parallel loss of symbiosis genes in relatives of nitrogen-fixing non-legume Parasponia.</title>
        <authorList>
            <person name="Van Velzen R."/>
            <person name="Holmer R."/>
            <person name="Bu F."/>
            <person name="Rutten L."/>
            <person name="Van Zeijl A."/>
            <person name="Liu W."/>
            <person name="Santuari L."/>
            <person name="Cao Q."/>
            <person name="Sharma T."/>
            <person name="Shen D."/>
            <person name="Roswanjaya Y."/>
            <person name="Wardhani T."/>
            <person name="Kalhor M.S."/>
            <person name="Jansen J."/>
            <person name="Van den Hoogen J."/>
            <person name="Gungor B."/>
            <person name="Hartog M."/>
            <person name="Hontelez J."/>
            <person name="Verver J."/>
            <person name="Yang W.-C."/>
            <person name="Schijlen E."/>
            <person name="Repin R."/>
            <person name="Schilthuizen M."/>
            <person name="Schranz E."/>
            <person name="Heidstra R."/>
            <person name="Miyata K."/>
            <person name="Fedorova E."/>
            <person name="Kohlen W."/>
            <person name="Bisseling T."/>
            <person name="Smit S."/>
            <person name="Geurts R."/>
        </authorList>
    </citation>
    <scope>NUCLEOTIDE SEQUENCE [LARGE SCALE GENOMIC DNA]</scope>
    <source>
        <strain evidence="22">cv. RG33-2</strain>
    </source>
</reference>
<dbReference type="PANTHER" id="PTHR45631:SF202">
    <property type="entry name" value="SENESCENCE-INDUCED RECEPTOR-LIKE SERINE_THREONINE-PROTEIN KINASE"/>
    <property type="match status" value="1"/>
</dbReference>
<evidence type="ECO:0000256" key="1">
    <source>
        <dbReference type="ARBA" id="ARBA00004167"/>
    </source>
</evidence>
<dbReference type="InParanoid" id="A0A2P5ER67"/>
<dbReference type="InterPro" id="IPR008271">
    <property type="entry name" value="Ser/Thr_kinase_AS"/>
</dbReference>
<evidence type="ECO:0000256" key="17">
    <source>
        <dbReference type="ARBA" id="ARBA00048679"/>
    </source>
</evidence>
<dbReference type="SMART" id="SM00220">
    <property type="entry name" value="S_TKc"/>
    <property type="match status" value="1"/>
</dbReference>
<dbReference type="Proteomes" id="UP000237000">
    <property type="component" value="Unassembled WGS sequence"/>
</dbReference>
<feature type="binding site" evidence="18">
    <location>
        <position position="584"/>
    </location>
    <ligand>
        <name>ATP</name>
        <dbReference type="ChEBI" id="CHEBI:30616"/>
    </ligand>
</feature>
<accession>A0A2P5ER67</accession>
<evidence type="ECO:0000256" key="3">
    <source>
        <dbReference type="ARBA" id="ARBA00022527"/>
    </source>
</evidence>
<evidence type="ECO:0000256" key="5">
    <source>
        <dbReference type="ARBA" id="ARBA00022614"/>
    </source>
</evidence>
<evidence type="ECO:0000256" key="6">
    <source>
        <dbReference type="ARBA" id="ARBA00022679"/>
    </source>
</evidence>
<dbReference type="InterPro" id="IPR000719">
    <property type="entry name" value="Prot_kinase_dom"/>
</dbReference>